<gene>
    <name evidence="4" type="ORF">A2527_02920</name>
</gene>
<dbReference type="Gene3D" id="3.40.50.150">
    <property type="entry name" value="Vaccinia Virus protein VP39"/>
    <property type="match status" value="1"/>
</dbReference>
<organism evidence="4 5">
    <name type="scientific">Candidatus Lambdaproteobacteria bacterium RIFOXYD2_FULL_50_16</name>
    <dbReference type="NCBI Taxonomy" id="1817772"/>
    <lineage>
        <taxon>Bacteria</taxon>
        <taxon>Pseudomonadati</taxon>
        <taxon>Pseudomonadota</taxon>
        <taxon>Candidatus Lambdaproteobacteria</taxon>
    </lineage>
</organism>
<accession>A0A1F6GFZ1</accession>
<evidence type="ECO:0000256" key="1">
    <source>
        <dbReference type="ARBA" id="ARBA00022603"/>
    </source>
</evidence>
<comment type="caution">
    <text evidence="4">The sequence shown here is derived from an EMBL/GenBank/DDBJ whole genome shotgun (WGS) entry which is preliminary data.</text>
</comment>
<name>A0A1F6GFZ1_9PROT</name>
<proteinExistence type="predicted"/>
<feature type="domain" description="Methyltransferase" evidence="3">
    <location>
        <begin position="47"/>
        <end position="144"/>
    </location>
</feature>
<dbReference type="GO" id="GO:0008168">
    <property type="term" value="F:methyltransferase activity"/>
    <property type="evidence" value="ECO:0007669"/>
    <property type="project" value="UniProtKB-KW"/>
</dbReference>
<evidence type="ECO:0000259" key="3">
    <source>
        <dbReference type="Pfam" id="PF13649"/>
    </source>
</evidence>
<dbReference type="SUPFAM" id="SSF53335">
    <property type="entry name" value="S-adenosyl-L-methionine-dependent methyltransferases"/>
    <property type="match status" value="1"/>
</dbReference>
<evidence type="ECO:0000313" key="5">
    <source>
        <dbReference type="Proteomes" id="UP000178449"/>
    </source>
</evidence>
<evidence type="ECO:0000313" key="4">
    <source>
        <dbReference type="EMBL" id="OGG97026.1"/>
    </source>
</evidence>
<dbReference type="EMBL" id="MFNE01000006">
    <property type="protein sequence ID" value="OGG97026.1"/>
    <property type="molecule type" value="Genomic_DNA"/>
</dbReference>
<dbReference type="Pfam" id="PF13649">
    <property type="entry name" value="Methyltransf_25"/>
    <property type="match status" value="1"/>
</dbReference>
<keyword evidence="1" id="KW-0489">Methyltransferase</keyword>
<protein>
    <recommendedName>
        <fullName evidence="3">Methyltransferase domain-containing protein</fullName>
    </recommendedName>
</protein>
<dbReference type="CDD" id="cd02440">
    <property type="entry name" value="AdoMet_MTases"/>
    <property type="match status" value="1"/>
</dbReference>
<dbReference type="InterPro" id="IPR041698">
    <property type="entry name" value="Methyltransf_25"/>
</dbReference>
<dbReference type="Proteomes" id="UP000178449">
    <property type="component" value="Unassembled WGS sequence"/>
</dbReference>
<dbReference type="PANTHER" id="PTHR43861:SF1">
    <property type="entry name" value="TRANS-ACONITATE 2-METHYLTRANSFERASE"/>
    <property type="match status" value="1"/>
</dbReference>
<dbReference type="AlphaFoldDB" id="A0A1F6GFZ1"/>
<sequence>MPLDAKKIAEIYQSKVAVGYDFSMGHFFPVYKKRAFEESSLKPGDRVLVFCCGTGADFGPILEKIGPQGLLVGVDFSGLMLAQAAKKVEQNRWENVELVEADVTDFAYTGGASFDIGVCTLGLSIIPDYRRAYANLLAHIKKSGELIIGDMQLATGWKSIFNPWTLLMAKKFGGTPEGHQNAQDLVQQMAKDLVEVKKREFFLGAYFYLVGTLR</sequence>
<dbReference type="InterPro" id="IPR029063">
    <property type="entry name" value="SAM-dependent_MTases_sf"/>
</dbReference>
<dbReference type="PANTHER" id="PTHR43861">
    <property type="entry name" value="TRANS-ACONITATE 2-METHYLTRANSFERASE-RELATED"/>
    <property type="match status" value="1"/>
</dbReference>
<dbReference type="GO" id="GO:0032259">
    <property type="term" value="P:methylation"/>
    <property type="evidence" value="ECO:0007669"/>
    <property type="project" value="UniProtKB-KW"/>
</dbReference>
<keyword evidence="2" id="KW-0808">Transferase</keyword>
<evidence type="ECO:0000256" key="2">
    <source>
        <dbReference type="ARBA" id="ARBA00022679"/>
    </source>
</evidence>
<reference evidence="4 5" key="1">
    <citation type="journal article" date="2016" name="Nat. Commun.">
        <title>Thousands of microbial genomes shed light on interconnected biogeochemical processes in an aquifer system.</title>
        <authorList>
            <person name="Anantharaman K."/>
            <person name="Brown C.T."/>
            <person name="Hug L.A."/>
            <person name="Sharon I."/>
            <person name="Castelle C.J."/>
            <person name="Probst A.J."/>
            <person name="Thomas B.C."/>
            <person name="Singh A."/>
            <person name="Wilkins M.J."/>
            <person name="Karaoz U."/>
            <person name="Brodie E.L."/>
            <person name="Williams K.H."/>
            <person name="Hubbard S.S."/>
            <person name="Banfield J.F."/>
        </authorList>
    </citation>
    <scope>NUCLEOTIDE SEQUENCE [LARGE SCALE GENOMIC DNA]</scope>
</reference>
<dbReference type="STRING" id="1817772.A2527_02920"/>